<evidence type="ECO:0000313" key="4">
    <source>
        <dbReference type="Proteomes" id="UP000321933"/>
    </source>
</evidence>
<dbReference type="AlphaFoldDB" id="A0A5C8ZPN9"/>
<dbReference type="Proteomes" id="UP000321933">
    <property type="component" value="Unassembled WGS sequence"/>
</dbReference>
<evidence type="ECO:0000313" key="3">
    <source>
        <dbReference type="EMBL" id="TXS89619.1"/>
    </source>
</evidence>
<comment type="caution">
    <text evidence="3">The sequence shown here is derived from an EMBL/GenBank/DDBJ whole genome shotgun (WGS) entry which is preliminary data.</text>
</comment>
<dbReference type="RefSeq" id="WP_187275940.1">
    <property type="nucleotide sequence ID" value="NZ_VRYZ01000008.1"/>
</dbReference>
<feature type="domain" description="LssY-like C-terminal" evidence="2">
    <location>
        <begin position="219"/>
        <end position="390"/>
    </location>
</feature>
<dbReference type="PROSITE" id="PS51257">
    <property type="entry name" value="PROKAR_LIPOPROTEIN"/>
    <property type="match status" value="1"/>
</dbReference>
<feature type="chain" id="PRO_5022944848" description="LssY-like C-terminal domain-containing protein" evidence="1">
    <location>
        <begin position="22"/>
        <end position="470"/>
    </location>
</feature>
<organism evidence="3 4">
    <name type="scientific">Parahaliea aestuarii</name>
    <dbReference type="NCBI Taxonomy" id="1852021"/>
    <lineage>
        <taxon>Bacteria</taxon>
        <taxon>Pseudomonadati</taxon>
        <taxon>Pseudomonadota</taxon>
        <taxon>Gammaproteobacteria</taxon>
        <taxon>Cellvibrionales</taxon>
        <taxon>Halieaceae</taxon>
        <taxon>Parahaliea</taxon>
    </lineage>
</organism>
<name>A0A5C8ZPN9_9GAMM</name>
<dbReference type="InterPro" id="IPR025902">
    <property type="entry name" value="LssY-like-C_dom"/>
</dbReference>
<dbReference type="EMBL" id="VRYZ01000008">
    <property type="protein sequence ID" value="TXS89619.1"/>
    <property type="molecule type" value="Genomic_DNA"/>
</dbReference>
<keyword evidence="4" id="KW-1185">Reference proteome</keyword>
<keyword evidence="1" id="KW-0732">Signal</keyword>
<protein>
    <recommendedName>
        <fullName evidence="2">LssY-like C-terminal domain-containing protein</fullName>
    </recommendedName>
</protein>
<feature type="signal peptide" evidence="1">
    <location>
        <begin position="1"/>
        <end position="21"/>
    </location>
</feature>
<reference evidence="3 4" key="1">
    <citation type="submission" date="2019-08" db="EMBL/GenBank/DDBJ databases">
        <title>Parahaliea maris sp. nov., isolated from the surface seawater.</title>
        <authorList>
            <person name="Liu Y."/>
        </authorList>
    </citation>
    <scope>NUCLEOTIDE SEQUENCE [LARGE SCALE GENOMIC DNA]</scope>
    <source>
        <strain evidence="3 4">S2-26</strain>
    </source>
</reference>
<evidence type="ECO:0000256" key="1">
    <source>
        <dbReference type="SAM" id="SignalP"/>
    </source>
</evidence>
<gene>
    <name evidence="3" type="ORF">FVW59_16510</name>
</gene>
<accession>A0A5C8ZPN9</accession>
<sequence>MSWPARMLALVFYASQFCVLAACSNYQPGNQVPVRNDIRTQSQHQLTVSTTLLTDAQAQSLYGVDLAEVGLQAIWLRIDNRSDHSHWLLVAALDPSYFAPGEAAALFQPRFFGADDERITRQFHQLAMPLKSTAGAVTEGYVLAPRQEGGRYLGVTLVGEQHAVHFDFSVTLPDGNFDFERLKPEQIYIGQERPDLDREQLRERLRALPCCAEDEEGAAIGDPLNLVLLGNAAEVLSGLSRGGWSFTHRIDTDTVQRLIGAAISGAAYPVAPVSPLYLFGRPQDIAVQRARNTILQRNHIRLWLAPFRFEGRSVWLGQVSRVVSIKPTTRSRNLVTHVIDANVDESREHLLQSLMVAGVVKRFAFVQGVGVSSSEAPASNLTDDAYYTDGLRLVAEISGRESTPLEAIEFIGWQDSPDPMRNTDWPRCLPTAVQPCPGLLPPGVSDQEVAADEAAAVPVSVQGEASRRGQ</sequence>
<evidence type="ECO:0000259" key="2">
    <source>
        <dbReference type="Pfam" id="PF14067"/>
    </source>
</evidence>
<proteinExistence type="predicted"/>
<dbReference type="Pfam" id="PF14067">
    <property type="entry name" value="LssY_C"/>
    <property type="match status" value="1"/>
</dbReference>